<feature type="transmembrane region" description="Helical" evidence="2">
    <location>
        <begin position="6"/>
        <end position="22"/>
    </location>
</feature>
<dbReference type="RefSeq" id="WP_145376873.1">
    <property type="nucleotide sequence ID" value="NZ_CP036276.1"/>
</dbReference>
<sequence length="251" mass="27267">MLILAMLNGVIVVLMVVAAWRAPSESEQSRRGEEAHSRKRRNLLMVTLAVGSVSIMTFISMQTRKMSVDDSREKDTVIPKRITAILDEAIVDGVVSDESAIQLNNWLNSSVRAVSRDIETIALRVEVAEPVNSLRKIVGGTILDESDKVEIACWLSQVPQDTLPKSVRGVIAAAILETSKARERDVLILDRWLGRRESGRRLSGPNSSYFELDSPRDPSVFHAVPAPAAHEAPPANGGPAPAPAPPAEPEA</sequence>
<dbReference type="EMBL" id="CP036276">
    <property type="protein sequence ID" value="QDU44529.1"/>
    <property type="molecule type" value="Genomic_DNA"/>
</dbReference>
<evidence type="ECO:0000313" key="4">
    <source>
        <dbReference type="Proteomes" id="UP000319383"/>
    </source>
</evidence>
<feature type="compositionally biased region" description="Low complexity" evidence="1">
    <location>
        <begin position="225"/>
        <end position="239"/>
    </location>
</feature>
<feature type="compositionally biased region" description="Pro residues" evidence="1">
    <location>
        <begin position="240"/>
        <end position="251"/>
    </location>
</feature>
<protein>
    <submittedName>
        <fullName evidence="3">Uncharacterized protein</fullName>
    </submittedName>
</protein>
<accession>A0A517ZPW1</accession>
<feature type="region of interest" description="Disordered" evidence="1">
    <location>
        <begin position="220"/>
        <end position="251"/>
    </location>
</feature>
<keyword evidence="2" id="KW-0472">Membrane</keyword>
<dbReference type="Proteomes" id="UP000319383">
    <property type="component" value="Chromosome"/>
</dbReference>
<dbReference type="KEGG" id="sdyn:Mal52_30120"/>
<organism evidence="3 4">
    <name type="scientific">Symmachiella dynata</name>
    <dbReference type="NCBI Taxonomy" id="2527995"/>
    <lineage>
        <taxon>Bacteria</taxon>
        <taxon>Pseudomonadati</taxon>
        <taxon>Planctomycetota</taxon>
        <taxon>Planctomycetia</taxon>
        <taxon>Planctomycetales</taxon>
        <taxon>Planctomycetaceae</taxon>
        <taxon>Symmachiella</taxon>
    </lineage>
</organism>
<feature type="transmembrane region" description="Helical" evidence="2">
    <location>
        <begin position="43"/>
        <end position="61"/>
    </location>
</feature>
<reference evidence="3 4" key="1">
    <citation type="submission" date="2019-02" db="EMBL/GenBank/DDBJ databases">
        <title>Deep-cultivation of Planctomycetes and their phenomic and genomic characterization uncovers novel biology.</title>
        <authorList>
            <person name="Wiegand S."/>
            <person name="Jogler M."/>
            <person name="Boedeker C."/>
            <person name="Pinto D."/>
            <person name="Vollmers J."/>
            <person name="Rivas-Marin E."/>
            <person name="Kohn T."/>
            <person name="Peeters S.H."/>
            <person name="Heuer A."/>
            <person name="Rast P."/>
            <person name="Oberbeckmann S."/>
            <person name="Bunk B."/>
            <person name="Jeske O."/>
            <person name="Meyerdierks A."/>
            <person name="Storesund J.E."/>
            <person name="Kallscheuer N."/>
            <person name="Luecker S."/>
            <person name="Lage O.M."/>
            <person name="Pohl T."/>
            <person name="Merkel B.J."/>
            <person name="Hornburger P."/>
            <person name="Mueller R.-W."/>
            <person name="Bruemmer F."/>
            <person name="Labrenz M."/>
            <person name="Spormann A.M."/>
            <person name="Op den Camp H."/>
            <person name="Overmann J."/>
            <person name="Amann R."/>
            <person name="Jetten M.S.M."/>
            <person name="Mascher T."/>
            <person name="Medema M.H."/>
            <person name="Devos D.P."/>
            <person name="Kaster A.-K."/>
            <person name="Ovreas L."/>
            <person name="Rohde M."/>
            <person name="Galperin M.Y."/>
            <person name="Jogler C."/>
        </authorList>
    </citation>
    <scope>NUCLEOTIDE SEQUENCE [LARGE SCALE GENOMIC DNA]</scope>
    <source>
        <strain evidence="3 4">Mal52</strain>
    </source>
</reference>
<name>A0A517ZPW1_9PLAN</name>
<evidence type="ECO:0000313" key="3">
    <source>
        <dbReference type="EMBL" id="QDU44529.1"/>
    </source>
</evidence>
<proteinExistence type="predicted"/>
<keyword evidence="2" id="KW-1133">Transmembrane helix</keyword>
<gene>
    <name evidence="3" type="ORF">Mal52_30120</name>
</gene>
<keyword evidence="2" id="KW-0812">Transmembrane</keyword>
<evidence type="ECO:0000256" key="1">
    <source>
        <dbReference type="SAM" id="MobiDB-lite"/>
    </source>
</evidence>
<keyword evidence="4" id="KW-1185">Reference proteome</keyword>
<dbReference type="AlphaFoldDB" id="A0A517ZPW1"/>
<evidence type="ECO:0000256" key="2">
    <source>
        <dbReference type="SAM" id="Phobius"/>
    </source>
</evidence>